<dbReference type="PANTHER" id="PTHR30290">
    <property type="entry name" value="PERIPLASMIC BINDING COMPONENT OF ABC TRANSPORTER"/>
    <property type="match status" value="1"/>
</dbReference>
<dbReference type="InterPro" id="IPR030678">
    <property type="entry name" value="Peptide/Ni-bd"/>
</dbReference>
<dbReference type="GO" id="GO:0030288">
    <property type="term" value="C:outer membrane-bounded periplasmic space"/>
    <property type="evidence" value="ECO:0007669"/>
    <property type="project" value="UniProtKB-ARBA"/>
</dbReference>
<dbReference type="EMBL" id="GU180080">
    <property type="protein sequence ID" value="ADM94970.1"/>
    <property type="molecule type" value="Genomic_DNA"/>
</dbReference>
<dbReference type="CDD" id="cd08512">
    <property type="entry name" value="PBP2_NikA_DppA_OppA_like_7"/>
    <property type="match status" value="1"/>
</dbReference>
<dbReference type="GO" id="GO:0043190">
    <property type="term" value="C:ATP-binding cassette (ABC) transporter complex"/>
    <property type="evidence" value="ECO:0007669"/>
    <property type="project" value="InterPro"/>
</dbReference>
<dbReference type="Pfam" id="PF00496">
    <property type="entry name" value="SBP_bac_5"/>
    <property type="match status" value="1"/>
</dbReference>
<dbReference type="Gene3D" id="3.40.190.10">
    <property type="entry name" value="Periplasmic binding protein-like II"/>
    <property type="match status" value="1"/>
</dbReference>
<dbReference type="GO" id="GO:0015833">
    <property type="term" value="P:peptide transport"/>
    <property type="evidence" value="ECO:0007669"/>
    <property type="project" value="TreeGrafter"/>
</dbReference>
<dbReference type="InterPro" id="IPR000914">
    <property type="entry name" value="SBP_5_dom"/>
</dbReference>
<dbReference type="SUPFAM" id="SSF53850">
    <property type="entry name" value="Periplasmic binding protein-like II"/>
    <property type="match status" value="1"/>
</dbReference>
<accession>G3BMI8</accession>
<dbReference type="GO" id="GO:1904680">
    <property type="term" value="F:peptide transmembrane transporter activity"/>
    <property type="evidence" value="ECO:0007669"/>
    <property type="project" value="TreeGrafter"/>
</dbReference>
<evidence type="ECO:0000313" key="2">
    <source>
        <dbReference type="EMBL" id="ADM94970.1"/>
    </source>
</evidence>
<organism evidence="2">
    <name type="scientific">uncultured Atribacterota bacterium</name>
    <dbReference type="NCBI Taxonomy" id="263865"/>
    <lineage>
        <taxon>Bacteria</taxon>
        <taxon>Pseudomonadati</taxon>
        <taxon>Atribacterota</taxon>
        <taxon>environmental samples</taxon>
    </lineage>
</organism>
<dbReference type="AlphaFoldDB" id="G3BMI8"/>
<sequence>MTMLNTVNAQVKDPERMVYATIGGPETMDPHWSYDTASGEIIFQVYDNLIAYDGESIEKFVPMLALQVPSEKNGLIKYGGIDYIFPIRYGVRFHNGALMTPEDIEYSFERGMIFDRAGGPCWMLLEPLLGVGSIEELAVKLAGVENYGDMFKDEELLPEYKEAMIKVYTDYVDRAVEVQGNNVVFHLAQPYAPFLNILAHGGGWASIINKEWSIQHGAWDGKADTWWLYHDPQNEEDPLYDIANGTGPFKLVRWVPEEIIMLERFEEHWRGPAQLKEVVYQYVNEWTTRKLMLQRGDADIVYVPVTNMQEVMEMEGVELIAGLPTLSNTVTNMPWTLNAEGNANLGSGKLDGEGIPPDFFSDIHVRKGFSYLFPYDIFIEKSMHGQAKRNPGPFPDPLYGYTDDPELYYEFNIEKAKEEFQQAWGGELWEKGCKFNIFYNEGNDVRKTACDMISTYAKIVNPKFELTPVGVQWSSYLKQFLAEQLPMYTIGWLADYPHPHNWAPTYLGSNGTYSAYYGKAYTEWAKENVDPLIDKALKSTDPKEQESIYLELTKIAHDQAVALYLYQPIGIHVQRDWVKGWYYNPVISGLPEGADFYYIYKE</sequence>
<reference evidence="2" key="1">
    <citation type="submission" date="2009-11" db="EMBL/GenBank/DDBJ databases">
        <title>Microbial diversity profiles of fluids from low-temperature petroleum reservoirs with and without exogenous water perturbation.</title>
        <authorList>
            <person name="Pham V.D."/>
            <person name="Hnatow L.L."/>
            <person name="Zhang S."/>
            <person name="Fallon R.D."/>
            <person name="DeLong E.F."/>
            <person name="Keeler S.J."/>
        </authorList>
    </citation>
    <scope>NUCLEOTIDE SEQUENCE</scope>
</reference>
<proteinExistence type="predicted"/>
<name>G3BMI8_9BACT</name>
<dbReference type="PANTHER" id="PTHR30290:SF34">
    <property type="entry name" value="ABC TRANSPORTER, PERIPLASMIC OLIGO-PEPTIDE BINDING PROTEIN, PUTATIVE-RELATED"/>
    <property type="match status" value="1"/>
</dbReference>
<dbReference type="PIRSF" id="PIRSF002741">
    <property type="entry name" value="MppA"/>
    <property type="match status" value="1"/>
</dbReference>
<dbReference type="InterPro" id="IPR039424">
    <property type="entry name" value="SBP_5"/>
</dbReference>
<evidence type="ECO:0000259" key="1">
    <source>
        <dbReference type="Pfam" id="PF00496"/>
    </source>
</evidence>
<feature type="domain" description="Solute-binding protein family 5" evidence="1">
    <location>
        <begin position="80"/>
        <end position="512"/>
    </location>
</feature>
<protein>
    <submittedName>
        <fullName evidence="2">ABC-type dipeptide transport system periplasmic component</fullName>
    </submittedName>
</protein>
<dbReference type="Gene3D" id="3.10.105.10">
    <property type="entry name" value="Dipeptide-binding Protein, Domain 3"/>
    <property type="match status" value="1"/>
</dbReference>